<feature type="transmembrane region" description="Helical" evidence="24">
    <location>
        <begin position="161"/>
        <end position="180"/>
    </location>
</feature>
<feature type="transmembrane region" description="Helical" evidence="24">
    <location>
        <begin position="96"/>
        <end position="115"/>
    </location>
</feature>
<evidence type="ECO:0000256" key="22">
    <source>
        <dbReference type="ARBA" id="ARBA00032743"/>
    </source>
</evidence>
<comment type="caution">
    <text evidence="25">The sequence shown here is derived from an EMBL/GenBank/DDBJ whole genome shotgun (WGS) entry which is preliminary data.</text>
</comment>
<dbReference type="GO" id="GO:0016024">
    <property type="term" value="P:CDP-diacylglycerol biosynthetic process"/>
    <property type="evidence" value="ECO:0007669"/>
    <property type="project" value="TreeGrafter"/>
</dbReference>
<evidence type="ECO:0000256" key="15">
    <source>
        <dbReference type="ARBA" id="ARBA00023136"/>
    </source>
</evidence>
<dbReference type="EC" id="2.7.7.41" evidence="6"/>
<dbReference type="AlphaFoldDB" id="A0A6I4LUC9"/>
<evidence type="ECO:0000313" key="26">
    <source>
        <dbReference type="Proteomes" id="UP000471147"/>
    </source>
</evidence>
<evidence type="ECO:0000256" key="24">
    <source>
        <dbReference type="SAM" id="Phobius"/>
    </source>
</evidence>
<keyword evidence="26" id="KW-1185">Reference proteome</keyword>
<keyword evidence="16" id="KW-0594">Phospholipid biosynthesis</keyword>
<dbReference type="Pfam" id="PF01148">
    <property type="entry name" value="CTP_transf_1"/>
    <property type="match status" value="1"/>
</dbReference>
<dbReference type="EMBL" id="SDWJ01000001">
    <property type="protein sequence ID" value="MVZ97022.1"/>
    <property type="molecule type" value="Genomic_DNA"/>
</dbReference>
<dbReference type="Proteomes" id="UP000471147">
    <property type="component" value="Unassembled WGS sequence"/>
</dbReference>
<evidence type="ECO:0000256" key="19">
    <source>
        <dbReference type="ARBA" id="ARBA00031825"/>
    </source>
</evidence>
<comment type="similarity">
    <text evidence="5">Belongs to the CDS family.</text>
</comment>
<evidence type="ECO:0000256" key="21">
    <source>
        <dbReference type="ARBA" id="ARBA00032396"/>
    </source>
</evidence>
<protein>
    <recommendedName>
        <fullName evidence="7">Phosphatidate cytidylyltransferase</fullName>
        <ecNumber evidence="6">2.7.7.41</ecNumber>
    </recommendedName>
    <alternativeName>
        <fullName evidence="20">CDP-DAG synthase</fullName>
    </alternativeName>
    <alternativeName>
        <fullName evidence="22">CDP-DG synthase</fullName>
    </alternativeName>
    <alternativeName>
        <fullName evidence="18">CDP-diacylglycerol synthase</fullName>
    </alternativeName>
    <alternativeName>
        <fullName evidence="21">CDP-diglyceride pyrophosphorylase</fullName>
    </alternativeName>
    <alternativeName>
        <fullName evidence="23">CDP-diglyceride synthase</fullName>
    </alternativeName>
    <alternativeName>
        <fullName evidence="19">CTP:phosphatidate cytidylyltransferase</fullName>
    </alternativeName>
</protein>
<feature type="transmembrane region" description="Helical" evidence="24">
    <location>
        <begin position="209"/>
        <end position="228"/>
    </location>
</feature>
<sequence>MNDNSAPLAKPRSDLGIRTASGVVMMLVAAGAIWLGGPIFALFTAAITVGLLFEWTRLVLKLSSGIIGKLVWIFAGLVYIGVATAFLVFLREFAEIYILLGIIGVVIATDTGAYFAGRAFGGPKIAPAISPSKTWSGLCGGMAMAALFLGIEGHFTEGFALWQPLLGAGLAIVAQAGDFFESWMKRRAGVKDSGTLIPGHGGLFDRADGLVAVLCATALLVLFLQITGQW</sequence>
<evidence type="ECO:0000256" key="20">
    <source>
        <dbReference type="ARBA" id="ARBA00032253"/>
    </source>
</evidence>
<keyword evidence="8" id="KW-1003">Cell membrane</keyword>
<comment type="pathway">
    <text evidence="3">Phospholipid metabolism; CDP-diacylglycerol biosynthesis; CDP-diacylglycerol from sn-glycerol 3-phosphate: step 3/3.</text>
</comment>
<evidence type="ECO:0000256" key="2">
    <source>
        <dbReference type="ARBA" id="ARBA00004651"/>
    </source>
</evidence>
<dbReference type="PANTHER" id="PTHR46382:SF1">
    <property type="entry name" value="PHOSPHATIDATE CYTIDYLYLTRANSFERASE"/>
    <property type="match status" value="1"/>
</dbReference>
<evidence type="ECO:0000256" key="16">
    <source>
        <dbReference type="ARBA" id="ARBA00023209"/>
    </source>
</evidence>
<keyword evidence="17" id="KW-1208">Phospholipid metabolism</keyword>
<reference evidence="25 26" key="1">
    <citation type="submission" date="2019-01" db="EMBL/GenBank/DDBJ databases">
        <title>Sphingorhabdus lacus sp.nov., isolated from an oligotrophic freshwater lake.</title>
        <authorList>
            <person name="Park M."/>
        </authorList>
    </citation>
    <scope>NUCLEOTIDE SEQUENCE [LARGE SCALE GENOMIC DNA]</scope>
    <source>
        <strain evidence="25 26">IMCC26285</strain>
    </source>
</reference>
<comment type="subcellular location">
    <subcellularLocation>
        <location evidence="2">Cell membrane</location>
        <topology evidence="2">Multi-pass membrane protein</topology>
    </subcellularLocation>
</comment>
<keyword evidence="15 24" id="KW-0472">Membrane</keyword>
<keyword evidence="12 25" id="KW-0548">Nucleotidyltransferase</keyword>
<evidence type="ECO:0000256" key="18">
    <source>
        <dbReference type="ARBA" id="ARBA00029893"/>
    </source>
</evidence>
<evidence type="ECO:0000256" key="13">
    <source>
        <dbReference type="ARBA" id="ARBA00022989"/>
    </source>
</evidence>
<evidence type="ECO:0000256" key="9">
    <source>
        <dbReference type="ARBA" id="ARBA00022516"/>
    </source>
</evidence>
<proteinExistence type="inferred from homology"/>
<evidence type="ECO:0000256" key="1">
    <source>
        <dbReference type="ARBA" id="ARBA00001698"/>
    </source>
</evidence>
<comment type="pathway">
    <text evidence="4">Lipid metabolism.</text>
</comment>
<keyword evidence="13 24" id="KW-1133">Transmembrane helix</keyword>
<evidence type="ECO:0000256" key="3">
    <source>
        <dbReference type="ARBA" id="ARBA00005119"/>
    </source>
</evidence>
<evidence type="ECO:0000256" key="11">
    <source>
        <dbReference type="ARBA" id="ARBA00022692"/>
    </source>
</evidence>
<accession>A0A6I4LUC9</accession>
<evidence type="ECO:0000256" key="17">
    <source>
        <dbReference type="ARBA" id="ARBA00023264"/>
    </source>
</evidence>
<evidence type="ECO:0000256" key="23">
    <source>
        <dbReference type="ARBA" id="ARBA00033406"/>
    </source>
</evidence>
<comment type="catalytic activity">
    <reaction evidence="1">
        <text>a 1,2-diacyl-sn-glycero-3-phosphate + CTP + H(+) = a CDP-1,2-diacyl-sn-glycerol + diphosphate</text>
        <dbReference type="Rhea" id="RHEA:16229"/>
        <dbReference type="ChEBI" id="CHEBI:15378"/>
        <dbReference type="ChEBI" id="CHEBI:33019"/>
        <dbReference type="ChEBI" id="CHEBI:37563"/>
        <dbReference type="ChEBI" id="CHEBI:58332"/>
        <dbReference type="ChEBI" id="CHEBI:58608"/>
        <dbReference type="EC" id="2.7.7.41"/>
    </reaction>
</comment>
<dbReference type="GO" id="GO:0005886">
    <property type="term" value="C:plasma membrane"/>
    <property type="evidence" value="ECO:0007669"/>
    <property type="project" value="UniProtKB-SubCell"/>
</dbReference>
<gene>
    <name evidence="25" type="ORF">EUU23_04795</name>
</gene>
<dbReference type="PANTHER" id="PTHR46382">
    <property type="entry name" value="PHOSPHATIDATE CYTIDYLYLTRANSFERASE"/>
    <property type="match status" value="1"/>
</dbReference>
<evidence type="ECO:0000256" key="6">
    <source>
        <dbReference type="ARBA" id="ARBA00012487"/>
    </source>
</evidence>
<evidence type="ECO:0000256" key="7">
    <source>
        <dbReference type="ARBA" id="ARBA00019373"/>
    </source>
</evidence>
<evidence type="ECO:0000256" key="5">
    <source>
        <dbReference type="ARBA" id="ARBA00010185"/>
    </source>
</evidence>
<keyword evidence="14" id="KW-0443">Lipid metabolism</keyword>
<feature type="transmembrane region" description="Helical" evidence="24">
    <location>
        <begin position="40"/>
        <end position="58"/>
    </location>
</feature>
<feature type="transmembrane region" description="Helical" evidence="24">
    <location>
        <begin position="70"/>
        <end position="90"/>
    </location>
</feature>
<evidence type="ECO:0000313" key="25">
    <source>
        <dbReference type="EMBL" id="MVZ97022.1"/>
    </source>
</evidence>
<evidence type="ECO:0000256" key="10">
    <source>
        <dbReference type="ARBA" id="ARBA00022679"/>
    </source>
</evidence>
<keyword evidence="11 24" id="KW-0812">Transmembrane</keyword>
<evidence type="ECO:0000256" key="14">
    <source>
        <dbReference type="ARBA" id="ARBA00023098"/>
    </source>
</evidence>
<organism evidence="25 26">
    <name type="scientific">Sphingorhabdus profundilacus</name>
    <dbReference type="NCBI Taxonomy" id="2509718"/>
    <lineage>
        <taxon>Bacteria</taxon>
        <taxon>Pseudomonadati</taxon>
        <taxon>Pseudomonadota</taxon>
        <taxon>Alphaproteobacteria</taxon>
        <taxon>Sphingomonadales</taxon>
        <taxon>Sphingomonadaceae</taxon>
        <taxon>Sphingorhabdus</taxon>
    </lineage>
</organism>
<evidence type="ECO:0000256" key="12">
    <source>
        <dbReference type="ARBA" id="ARBA00022695"/>
    </source>
</evidence>
<dbReference type="GO" id="GO:0004605">
    <property type="term" value="F:phosphatidate cytidylyltransferase activity"/>
    <property type="evidence" value="ECO:0007669"/>
    <property type="project" value="UniProtKB-EC"/>
</dbReference>
<keyword evidence="9" id="KW-0444">Lipid biosynthesis</keyword>
<dbReference type="OrthoDB" id="9799199at2"/>
<evidence type="ECO:0000256" key="8">
    <source>
        <dbReference type="ARBA" id="ARBA00022475"/>
    </source>
</evidence>
<dbReference type="RefSeq" id="WP_160352943.1">
    <property type="nucleotide sequence ID" value="NZ_SDWJ01000001.1"/>
</dbReference>
<evidence type="ECO:0000256" key="4">
    <source>
        <dbReference type="ARBA" id="ARBA00005189"/>
    </source>
</evidence>
<feature type="transmembrane region" description="Helical" evidence="24">
    <location>
        <begin position="15"/>
        <end position="34"/>
    </location>
</feature>
<name>A0A6I4LUC9_9SPHN</name>
<feature type="transmembrane region" description="Helical" evidence="24">
    <location>
        <begin position="135"/>
        <end position="155"/>
    </location>
</feature>
<keyword evidence="10 25" id="KW-0808">Transferase</keyword>